<dbReference type="Proteomes" id="UP000823630">
    <property type="component" value="Unassembled WGS sequence"/>
</dbReference>
<protein>
    <recommendedName>
        <fullName evidence="1">Major tropism determinant N-terminal domain-containing protein</fullName>
    </recommendedName>
</protein>
<sequence length="159" mass="17210">MSRQIQIRRGTAAEHENFTGAIGEITMDTTNKTLRVHDGETAGGTALAKRADVPSMTAIIASIMPDYANATDIPAIGTYTAETNLYLQGYVKLVWSAQVCISIMDSSDNILIEYKFQDDDYNSTRYMSFSIPVPAGCKYRVQHGGNGIIIGKVVPLVGG</sequence>
<reference evidence="2" key="1">
    <citation type="submission" date="2020-10" db="EMBL/GenBank/DDBJ databases">
        <authorList>
            <person name="Gilroy R."/>
        </authorList>
    </citation>
    <scope>NUCLEOTIDE SEQUENCE</scope>
    <source>
        <strain evidence="2">8207</strain>
    </source>
</reference>
<proteinExistence type="predicted"/>
<evidence type="ECO:0000313" key="2">
    <source>
        <dbReference type="EMBL" id="MBO8425528.1"/>
    </source>
</evidence>
<accession>A0A9D9GVQ6</accession>
<evidence type="ECO:0000259" key="1">
    <source>
        <dbReference type="Pfam" id="PF18454"/>
    </source>
</evidence>
<dbReference type="Gene3D" id="2.10.10.30">
    <property type="match status" value="1"/>
</dbReference>
<feature type="domain" description="Major tropism determinant N-terminal" evidence="1">
    <location>
        <begin position="5"/>
        <end position="41"/>
    </location>
</feature>
<reference evidence="2" key="2">
    <citation type="journal article" date="2021" name="PeerJ">
        <title>Extensive microbial diversity within the chicken gut microbiome revealed by metagenomics and culture.</title>
        <authorList>
            <person name="Gilroy R."/>
            <person name="Ravi A."/>
            <person name="Getino M."/>
            <person name="Pursley I."/>
            <person name="Horton D.L."/>
            <person name="Alikhan N.F."/>
            <person name="Baker D."/>
            <person name="Gharbi K."/>
            <person name="Hall N."/>
            <person name="Watson M."/>
            <person name="Adriaenssens E.M."/>
            <person name="Foster-Nyarko E."/>
            <person name="Jarju S."/>
            <person name="Secka A."/>
            <person name="Antonio M."/>
            <person name="Oren A."/>
            <person name="Chaudhuri R.R."/>
            <person name="La Ragione R."/>
            <person name="Hildebrand F."/>
            <person name="Pallen M.J."/>
        </authorList>
    </citation>
    <scope>NUCLEOTIDE SEQUENCE</scope>
    <source>
        <strain evidence="2">8207</strain>
    </source>
</reference>
<dbReference type="Pfam" id="PF18454">
    <property type="entry name" value="Mtd_N"/>
    <property type="match status" value="1"/>
</dbReference>
<comment type="caution">
    <text evidence="2">The sequence shown here is derived from an EMBL/GenBank/DDBJ whole genome shotgun (WGS) entry which is preliminary data.</text>
</comment>
<name>A0A9D9GVQ6_9PROT</name>
<organism evidence="2 3">
    <name type="scientific">Candidatus Enterousia avistercoris</name>
    <dbReference type="NCBI Taxonomy" id="2840788"/>
    <lineage>
        <taxon>Bacteria</taxon>
        <taxon>Pseudomonadati</taxon>
        <taxon>Pseudomonadota</taxon>
        <taxon>Alphaproteobacteria</taxon>
        <taxon>Candidatus Enterousia</taxon>
    </lineage>
</organism>
<dbReference type="InterPro" id="IPR041352">
    <property type="entry name" value="Mtd_N"/>
</dbReference>
<dbReference type="EMBL" id="JADINC010000056">
    <property type="protein sequence ID" value="MBO8425528.1"/>
    <property type="molecule type" value="Genomic_DNA"/>
</dbReference>
<evidence type="ECO:0000313" key="3">
    <source>
        <dbReference type="Proteomes" id="UP000823630"/>
    </source>
</evidence>
<dbReference type="AlphaFoldDB" id="A0A9D9GVQ6"/>
<gene>
    <name evidence="2" type="ORF">IAC69_03565</name>
</gene>